<feature type="compositionally biased region" description="Polar residues" evidence="1">
    <location>
        <begin position="299"/>
        <end position="314"/>
    </location>
</feature>
<protein>
    <recommendedName>
        <fullName evidence="2">TFIIS central domain-containing protein</fullName>
    </recommendedName>
</protein>
<dbReference type="PROSITE" id="PS51321">
    <property type="entry name" value="TFIIS_CENTRAL"/>
    <property type="match status" value="1"/>
</dbReference>
<evidence type="ECO:0000313" key="4">
    <source>
        <dbReference type="Proteomes" id="UP000794436"/>
    </source>
</evidence>
<accession>A0A8K1C6K6</accession>
<dbReference type="OrthoDB" id="160980at2759"/>
<feature type="region of interest" description="Disordered" evidence="1">
    <location>
        <begin position="953"/>
        <end position="990"/>
    </location>
</feature>
<reference evidence="3" key="1">
    <citation type="submission" date="2019-03" db="EMBL/GenBank/DDBJ databases">
        <title>Long read genome sequence of the mycoparasitic Pythium oligandrum ATCC 38472 isolated from sugarbeet rhizosphere.</title>
        <authorList>
            <person name="Gaulin E."/>
        </authorList>
    </citation>
    <scope>NUCLEOTIDE SEQUENCE</scope>
    <source>
        <strain evidence="3">ATCC 38472_TT</strain>
    </source>
</reference>
<feature type="region of interest" description="Disordered" evidence="1">
    <location>
        <begin position="550"/>
        <end position="600"/>
    </location>
</feature>
<sequence length="1422" mass="159533">MAMATTVLDGAVDVSAERMAFENALRVWGLEVRFATRELLALGRPYQVQYAIESGTASDVLAALGLELVSIMGSNLLQVRKLTPCSDRLRARVISLHGGSNALDEAVTTLAMDDYLVGINDDDLLVEPMRLADVRKRIARSFETKRLTLRFVHLDRFVRVDVGRQLSHGRVLNVLDDLQKTHARLTHRYNSLLTRNRAVVSKKLQRHKKLLVHVVHTARELRDTVMADERYQLAARFQQWYAAKMSDDYDDGDGCTDTEDVDMSDDASSPEGQQPEPVQQVPAKQISSDSSPRTSSASANMNGISGTSTAPTSPKTREERLRDLGALNVDLKWRDILIPQDMKWLSNAQAILTSFIEGLVDGFLLDGTWRPEMGQASRAITEHLVRKYATTLRSVKVDNTAVKKDFLQHARMIRSNICNQGNQQLRQDLINGSISVERLCEMNSVELAPQALQADRQRWNQEHARLVTITAPTGPVLVKTKAGFKEVNFGGGLGLHEESQGEFGPPNHIPANQEQEIDEEQNQDAQIFVAPCPTMLEATCDGATEEMADQTTEVNIEQDKRKRKRVTFSETVSYEPAPPRSLGADQERRSLKEQEKRKRQVEEGRAFGRVLLDPCEDLIGMLQQAQSTIATTPLSTMNKELILAPGVTLYRDLGVKQISREVLLAARVRVAHLSHERFARNDREATQDALYRLVDAVKEFGRLFDGLINDLRGKFGLSSDNENRRGRDQAFSYLIERQIARSADYRVYKRENGRIEEEIELVITIYGLPLSRCVKVETKIKSIEWTPSVPERILTFTNRLKIQQRIVSLQSGHYRCELFAPGNDIHVKSEMEHFHEAAEDATMKLLGTVKSIQNDWKILVGVYSEILQRKSKEKAKVADPTLSAANETRMSKAVNKWVQVDERSRSHLVEFSIRVHGLTAICQACRDVKVAKRSASEEFRDLLQSLSQLSTSASRTSVGSGASRPAQTAQPTRGSRTLSSDSSDHDMDGYDDFYSSDEIDDWDPSMKPEGSVMKDKLPARSRLDIVKDEQYRVESESESTDDARMRAVIRSLFTPGDELCDRISALRGALKYRGSYDTGNIVPNVRACIRLERLREDTFDVRASVNDILFFKATARSKQEACDTAVDGLLQHLNEIRSVWVQLLHFFHVKELGTSDLMDSFNALRLAGITSISANIEPSRSNSSSGGAGTMTSGVTGVLRVGDHVLCRADELNEDDARAVVTCRVAKFLVNLIDNDLDPEPIEDSSLDTNLVASKPEYDWSGLIRIQELGSLDAQTEYHVDGMWCTRNRIPPDTAFSPRDLAISQVNRISMVALEKALSDLHESALPFFKLESAYENGKFVNLVAEYGHKNRTQAYILRCEITPPSKFELFILPPGASINSDHNLYWPEKLMPPELSDRKAVYGFLMPQELVARYFGEARSS</sequence>
<feature type="region of interest" description="Disordered" evidence="1">
    <location>
        <begin position="247"/>
        <end position="317"/>
    </location>
</feature>
<evidence type="ECO:0000259" key="2">
    <source>
        <dbReference type="PROSITE" id="PS51321"/>
    </source>
</evidence>
<dbReference type="SUPFAM" id="SSF46942">
    <property type="entry name" value="Elongation factor TFIIS domain 2"/>
    <property type="match status" value="1"/>
</dbReference>
<name>A0A8K1C6K6_PYTOL</name>
<dbReference type="GO" id="GO:0006351">
    <property type="term" value="P:DNA-templated transcription"/>
    <property type="evidence" value="ECO:0007669"/>
    <property type="project" value="InterPro"/>
</dbReference>
<keyword evidence="4" id="KW-1185">Reference proteome</keyword>
<feature type="compositionally biased region" description="Acidic residues" evidence="1">
    <location>
        <begin position="248"/>
        <end position="265"/>
    </location>
</feature>
<dbReference type="InterPro" id="IPR036575">
    <property type="entry name" value="TFIIS_cen_dom_sf"/>
</dbReference>
<evidence type="ECO:0000313" key="3">
    <source>
        <dbReference type="EMBL" id="TMW57385.1"/>
    </source>
</evidence>
<feature type="compositionally biased region" description="Basic and acidic residues" evidence="1">
    <location>
        <begin position="585"/>
        <end position="600"/>
    </location>
</feature>
<feature type="compositionally biased region" description="Polar residues" evidence="1">
    <location>
        <begin position="965"/>
        <end position="978"/>
    </location>
</feature>
<dbReference type="Gene3D" id="1.10.472.30">
    <property type="entry name" value="Transcription elongation factor S-II, central domain"/>
    <property type="match status" value="1"/>
</dbReference>
<gene>
    <name evidence="3" type="ORF">Poli38472_003310</name>
</gene>
<dbReference type="Pfam" id="PF07500">
    <property type="entry name" value="TFIIS_M"/>
    <property type="match status" value="1"/>
</dbReference>
<organism evidence="3 4">
    <name type="scientific">Pythium oligandrum</name>
    <name type="common">Mycoparasitic fungus</name>
    <dbReference type="NCBI Taxonomy" id="41045"/>
    <lineage>
        <taxon>Eukaryota</taxon>
        <taxon>Sar</taxon>
        <taxon>Stramenopiles</taxon>
        <taxon>Oomycota</taxon>
        <taxon>Peronosporomycetes</taxon>
        <taxon>Pythiales</taxon>
        <taxon>Pythiaceae</taxon>
        <taxon>Pythium</taxon>
    </lineage>
</organism>
<dbReference type="EMBL" id="SPLM01000144">
    <property type="protein sequence ID" value="TMW57385.1"/>
    <property type="molecule type" value="Genomic_DNA"/>
</dbReference>
<proteinExistence type="predicted"/>
<comment type="caution">
    <text evidence="3">The sequence shown here is derived from an EMBL/GenBank/DDBJ whole genome shotgun (WGS) entry which is preliminary data.</text>
</comment>
<evidence type="ECO:0000256" key="1">
    <source>
        <dbReference type="SAM" id="MobiDB-lite"/>
    </source>
</evidence>
<feature type="domain" description="TFIIS central" evidence="2">
    <location>
        <begin position="351"/>
        <end position="475"/>
    </location>
</feature>
<feature type="compositionally biased region" description="Low complexity" evidence="1">
    <location>
        <begin position="270"/>
        <end position="298"/>
    </location>
</feature>
<dbReference type="Proteomes" id="UP000794436">
    <property type="component" value="Unassembled WGS sequence"/>
</dbReference>
<dbReference type="InterPro" id="IPR003618">
    <property type="entry name" value="TFIIS_cen_dom"/>
</dbReference>